<gene>
    <name evidence="2" type="ORF">FHX74_001281</name>
</gene>
<proteinExistence type="predicted"/>
<keyword evidence="1" id="KW-1133">Transmembrane helix</keyword>
<keyword evidence="3" id="KW-1185">Reference proteome</keyword>
<dbReference type="Proteomes" id="UP000523079">
    <property type="component" value="Unassembled WGS sequence"/>
</dbReference>
<sequence>MPVLRTDDGPRKLRAVWLGPKGATLPFEWTYVQWSVTLLMIPVGVCLVWLLLALLGQVTVGHAPWFAFWFGLIYGAPASIYLAVRVMRNVSFDEPLRHKVATLRDELGRESRTRAEARTAWTMPWPRIGELDASVPGRWKAACEAAEEKK</sequence>
<organism evidence="2 3">
    <name type="scientific">Microlunatus kandeliicorticis</name>
    <dbReference type="NCBI Taxonomy" id="1759536"/>
    <lineage>
        <taxon>Bacteria</taxon>
        <taxon>Bacillati</taxon>
        <taxon>Actinomycetota</taxon>
        <taxon>Actinomycetes</taxon>
        <taxon>Propionibacteriales</taxon>
        <taxon>Propionibacteriaceae</taxon>
        <taxon>Microlunatus</taxon>
    </lineage>
</organism>
<dbReference type="AlphaFoldDB" id="A0A7W3IR15"/>
<protein>
    <submittedName>
        <fullName evidence="2">Uncharacterized protein</fullName>
    </submittedName>
</protein>
<dbReference type="RefSeq" id="WP_182559262.1">
    <property type="nucleotide sequence ID" value="NZ_JACGWT010000002.1"/>
</dbReference>
<reference evidence="2 3" key="1">
    <citation type="submission" date="2020-07" db="EMBL/GenBank/DDBJ databases">
        <title>Sequencing the genomes of 1000 actinobacteria strains.</title>
        <authorList>
            <person name="Klenk H.-P."/>
        </authorList>
    </citation>
    <scope>NUCLEOTIDE SEQUENCE [LARGE SCALE GENOMIC DNA]</scope>
    <source>
        <strain evidence="2 3">DSM 100723</strain>
    </source>
</reference>
<feature type="transmembrane region" description="Helical" evidence="1">
    <location>
        <begin position="66"/>
        <end position="84"/>
    </location>
</feature>
<comment type="caution">
    <text evidence="2">The sequence shown here is derived from an EMBL/GenBank/DDBJ whole genome shotgun (WGS) entry which is preliminary data.</text>
</comment>
<evidence type="ECO:0000256" key="1">
    <source>
        <dbReference type="SAM" id="Phobius"/>
    </source>
</evidence>
<keyword evidence="1" id="KW-0472">Membrane</keyword>
<feature type="transmembrane region" description="Helical" evidence="1">
    <location>
        <begin position="31"/>
        <end position="54"/>
    </location>
</feature>
<evidence type="ECO:0000313" key="2">
    <source>
        <dbReference type="EMBL" id="MBA8793676.1"/>
    </source>
</evidence>
<accession>A0A7W3IR15</accession>
<dbReference type="EMBL" id="JACGWT010000002">
    <property type="protein sequence ID" value="MBA8793676.1"/>
    <property type="molecule type" value="Genomic_DNA"/>
</dbReference>
<evidence type="ECO:0000313" key="3">
    <source>
        <dbReference type="Proteomes" id="UP000523079"/>
    </source>
</evidence>
<keyword evidence="1" id="KW-0812">Transmembrane</keyword>
<name>A0A7W3IR15_9ACTN</name>